<evidence type="ECO:0000256" key="1">
    <source>
        <dbReference type="ARBA" id="ARBA00006484"/>
    </source>
</evidence>
<dbReference type="PANTHER" id="PTHR24321">
    <property type="entry name" value="DEHYDROGENASES, SHORT CHAIN"/>
    <property type="match status" value="1"/>
</dbReference>
<dbReference type="InterPro" id="IPR002347">
    <property type="entry name" value="SDR_fam"/>
</dbReference>
<dbReference type="InterPro" id="IPR036291">
    <property type="entry name" value="NAD(P)-bd_dom_sf"/>
</dbReference>
<dbReference type="FunFam" id="3.40.50.720:FF:000084">
    <property type="entry name" value="Short-chain dehydrogenase reductase"/>
    <property type="match status" value="1"/>
</dbReference>
<evidence type="ECO:0000256" key="2">
    <source>
        <dbReference type="ARBA" id="ARBA00023002"/>
    </source>
</evidence>
<dbReference type="GO" id="GO:0016491">
    <property type="term" value="F:oxidoreductase activity"/>
    <property type="evidence" value="ECO:0007669"/>
    <property type="project" value="UniProtKB-KW"/>
</dbReference>
<protein>
    <submittedName>
        <fullName evidence="3">Unannotated protein</fullName>
    </submittedName>
</protein>
<dbReference type="PROSITE" id="PS00061">
    <property type="entry name" value="ADH_SHORT"/>
    <property type="match status" value="1"/>
</dbReference>
<comment type="similarity">
    <text evidence="1">Belongs to the short-chain dehydrogenases/reductases (SDR) family.</text>
</comment>
<dbReference type="PANTHER" id="PTHR24321:SF8">
    <property type="entry name" value="ESTRADIOL 17-BETA-DEHYDROGENASE 8-RELATED"/>
    <property type="match status" value="1"/>
</dbReference>
<evidence type="ECO:0000313" key="3">
    <source>
        <dbReference type="EMBL" id="CAB4324573.1"/>
    </source>
</evidence>
<dbReference type="Gene3D" id="3.40.50.720">
    <property type="entry name" value="NAD(P)-binding Rossmann-like Domain"/>
    <property type="match status" value="1"/>
</dbReference>
<organism evidence="3">
    <name type="scientific">freshwater metagenome</name>
    <dbReference type="NCBI Taxonomy" id="449393"/>
    <lineage>
        <taxon>unclassified sequences</taxon>
        <taxon>metagenomes</taxon>
        <taxon>ecological metagenomes</taxon>
    </lineage>
</organism>
<gene>
    <name evidence="3" type="ORF">UFOPK1392_02348</name>
</gene>
<dbReference type="EMBL" id="CAEMXZ010000172">
    <property type="protein sequence ID" value="CAB4324573.1"/>
    <property type="molecule type" value="Genomic_DNA"/>
</dbReference>
<name>A0A6J5YFK5_9ZZZZ</name>
<dbReference type="Pfam" id="PF13561">
    <property type="entry name" value="adh_short_C2"/>
    <property type="match status" value="1"/>
</dbReference>
<keyword evidence="2" id="KW-0560">Oxidoreductase</keyword>
<dbReference type="PRINTS" id="PR00080">
    <property type="entry name" value="SDRFAMILY"/>
</dbReference>
<accession>A0A6J5YFK5</accession>
<dbReference type="InterPro" id="IPR020904">
    <property type="entry name" value="Sc_DH/Rdtase_CS"/>
</dbReference>
<dbReference type="AlphaFoldDB" id="A0A6J5YFK5"/>
<dbReference type="SUPFAM" id="SSF51735">
    <property type="entry name" value="NAD(P)-binding Rossmann-fold domains"/>
    <property type="match status" value="1"/>
</dbReference>
<reference evidence="3" key="1">
    <citation type="submission" date="2020-05" db="EMBL/GenBank/DDBJ databases">
        <authorList>
            <person name="Chiriac C."/>
            <person name="Salcher M."/>
            <person name="Ghai R."/>
            <person name="Kavagutti S V."/>
        </authorList>
    </citation>
    <scope>NUCLEOTIDE SEQUENCE</scope>
</reference>
<dbReference type="PRINTS" id="PR00081">
    <property type="entry name" value="GDHRDH"/>
</dbReference>
<sequence length="249" mass="25118">MSNGLSFDFGGTSVLVTGGTSGIGHAIASAFAAAGATVTVTGTRASAAEYDTDLSAFTYTQLEMRDADAVDALAAGLGSLDVLVNNAGANFPDGLDEWSPEGFSASLDMNVEGAQRLTVRARDALAASTMAGGASVVNIVSMTAFRATTIVPGYSSSKAALLALTRNLAVHWVGRGIRVNAVAPGLIDTPMTAPMKSFPELLDSEVGKAAMPRMGTPEEVAAAVLFLSSSASAFTTGSVLAVDGGYLVA</sequence>
<proteinExistence type="inferred from homology"/>